<dbReference type="Gene3D" id="3.30.70.340">
    <property type="entry name" value="Metallocarboxypeptidase-like"/>
    <property type="match status" value="1"/>
</dbReference>
<dbReference type="InterPro" id="IPR000834">
    <property type="entry name" value="Peptidase_M14"/>
</dbReference>
<keyword evidence="4" id="KW-0964">Secreted</keyword>
<dbReference type="GO" id="GO:0004181">
    <property type="term" value="F:metallocarboxypeptidase activity"/>
    <property type="evidence" value="ECO:0007669"/>
    <property type="project" value="InterPro"/>
</dbReference>
<dbReference type="OrthoDB" id="6416026at2759"/>
<dbReference type="GO" id="GO:0008270">
    <property type="term" value="F:zinc ion binding"/>
    <property type="evidence" value="ECO:0007669"/>
    <property type="project" value="InterPro"/>
</dbReference>
<accession>A0A443S102</accession>
<dbReference type="GO" id="GO:0005615">
    <property type="term" value="C:extracellular space"/>
    <property type="evidence" value="ECO:0007669"/>
    <property type="project" value="TreeGrafter"/>
</dbReference>
<evidence type="ECO:0000313" key="17">
    <source>
        <dbReference type="EMBL" id="RWS21151.1"/>
    </source>
</evidence>
<dbReference type="Pfam" id="PF02244">
    <property type="entry name" value="Propep_M14"/>
    <property type="match status" value="1"/>
</dbReference>
<proteinExistence type="inferred from homology"/>
<keyword evidence="6" id="KW-0645">Protease</keyword>
<dbReference type="PROSITE" id="PS52035">
    <property type="entry name" value="PEPTIDASE_M14"/>
    <property type="match status" value="1"/>
</dbReference>
<keyword evidence="9" id="KW-0378">Hydrolase</keyword>
<keyword evidence="12" id="KW-1015">Disulfide bond</keyword>
<evidence type="ECO:0000256" key="11">
    <source>
        <dbReference type="ARBA" id="ARBA00023049"/>
    </source>
</evidence>
<evidence type="ECO:0000256" key="7">
    <source>
        <dbReference type="ARBA" id="ARBA00022723"/>
    </source>
</evidence>
<feature type="chain" id="PRO_5019163070" evidence="15">
    <location>
        <begin position="20"/>
        <end position="421"/>
    </location>
</feature>
<dbReference type="SUPFAM" id="SSF53187">
    <property type="entry name" value="Zn-dependent exopeptidases"/>
    <property type="match status" value="1"/>
</dbReference>
<protein>
    <submittedName>
        <fullName evidence="17">Carboxypeptidase A2-like protein</fullName>
    </submittedName>
</protein>
<dbReference type="Pfam" id="PF00246">
    <property type="entry name" value="Peptidase_M14"/>
    <property type="match status" value="1"/>
</dbReference>
<dbReference type="SMART" id="SM00631">
    <property type="entry name" value="Zn_pept"/>
    <property type="match status" value="1"/>
</dbReference>
<evidence type="ECO:0000256" key="10">
    <source>
        <dbReference type="ARBA" id="ARBA00022833"/>
    </source>
</evidence>
<evidence type="ECO:0000256" key="12">
    <source>
        <dbReference type="ARBA" id="ARBA00023157"/>
    </source>
</evidence>
<feature type="domain" description="Peptidase M14" evidence="16">
    <location>
        <begin position="126"/>
        <end position="421"/>
    </location>
</feature>
<comment type="subcellular location">
    <subcellularLocation>
        <location evidence="2">Secreted</location>
    </subcellularLocation>
</comment>
<sequence>MIKITIFITLFLLTAVCLASNSDPLWKHSAYKAFPKNEDDLKLLRSIWRKYGSNIDFWSEPNRLLHPVAFSVSPKVRERVVKNITQSGIKISLITKDLKEMVDAETEHLSKIVEAFGADEVTNFETYHAYEKIEQILESWKTKYPENVKTEVIGTTWEKRSIHAIRITDGKVEKTTIIFFECGIHAREWIAPATCLYFINILLGNKIDSESLLNKYDFYFIPVLNVDGYVHSWTTNRNWRRNRFPGTIGFGACHGVDLNRNFEPEHCNVQGVKNLCFQDYCGIGAFSEIESRALRNFINTLTKNKRIKVYFAIHSFGQLWVYPWGYKDTPTTKHKLYNEMAKNATDAIRKTHKQEYSYGQIYQTIYPCSGTSLDWIEYKNLADFAFTIELRDGDDYGFVLPPEFIKPTAEENWNGIKAVIG</sequence>
<keyword evidence="10" id="KW-0862">Zinc</keyword>
<dbReference type="PANTHER" id="PTHR11705">
    <property type="entry name" value="PROTEASE FAMILY M14 CARBOXYPEPTIDASE A,B"/>
    <property type="match status" value="1"/>
</dbReference>
<dbReference type="SUPFAM" id="SSF54897">
    <property type="entry name" value="Protease propeptides/inhibitors"/>
    <property type="match status" value="1"/>
</dbReference>
<comment type="caution">
    <text evidence="17">The sequence shown here is derived from an EMBL/GenBank/DDBJ whole genome shotgun (WGS) entry which is preliminary data.</text>
</comment>
<reference evidence="17 18" key="1">
    <citation type="journal article" date="2018" name="Gigascience">
        <title>Genomes of trombidid mites reveal novel predicted allergens and laterally-transferred genes associated with secondary metabolism.</title>
        <authorList>
            <person name="Dong X."/>
            <person name="Chaisiri K."/>
            <person name="Xia D."/>
            <person name="Armstrong S.D."/>
            <person name="Fang Y."/>
            <person name="Donnelly M.J."/>
            <person name="Kadowaki T."/>
            <person name="McGarry J.W."/>
            <person name="Darby A.C."/>
            <person name="Makepeace B.L."/>
        </authorList>
    </citation>
    <scope>NUCLEOTIDE SEQUENCE [LARGE SCALE GENOMIC DNA]</scope>
    <source>
        <strain evidence="17">UoL-UT</strain>
    </source>
</reference>
<dbReference type="FunFam" id="3.40.630.10:FF:000040">
    <property type="entry name" value="zinc carboxypeptidase"/>
    <property type="match status" value="1"/>
</dbReference>
<keyword evidence="18" id="KW-1185">Reference proteome</keyword>
<keyword evidence="7" id="KW-0479">Metal-binding</keyword>
<name>A0A443S102_9ACAR</name>
<comment type="cofactor">
    <cofactor evidence="1">
        <name>Zn(2+)</name>
        <dbReference type="ChEBI" id="CHEBI:29105"/>
    </cofactor>
</comment>
<dbReference type="AlphaFoldDB" id="A0A443S102"/>
<evidence type="ECO:0000256" key="9">
    <source>
        <dbReference type="ARBA" id="ARBA00022801"/>
    </source>
</evidence>
<dbReference type="VEuPathDB" id="VectorBase:LDEU010889"/>
<evidence type="ECO:0000256" key="8">
    <source>
        <dbReference type="ARBA" id="ARBA00022729"/>
    </source>
</evidence>
<evidence type="ECO:0000256" key="1">
    <source>
        <dbReference type="ARBA" id="ARBA00001947"/>
    </source>
</evidence>
<dbReference type="CDD" id="cd03860">
    <property type="entry name" value="M14_CP_A-B_like"/>
    <property type="match status" value="1"/>
</dbReference>
<dbReference type="GO" id="GO:0006508">
    <property type="term" value="P:proteolysis"/>
    <property type="evidence" value="ECO:0007669"/>
    <property type="project" value="UniProtKB-KW"/>
</dbReference>
<comment type="similarity">
    <text evidence="3 14">Belongs to the peptidase M14 family.</text>
</comment>
<dbReference type="PANTHER" id="PTHR11705:SF140">
    <property type="entry name" value="FI02848P-RELATED"/>
    <property type="match status" value="1"/>
</dbReference>
<dbReference type="InterPro" id="IPR003146">
    <property type="entry name" value="M14A_act_pep"/>
</dbReference>
<evidence type="ECO:0000256" key="3">
    <source>
        <dbReference type="ARBA" id="ARBA00005988"/>
    </source>
</evidence>
<evidence type="ECO:0000256" key="4">
    <source>
        <dbReference type="ARBA" id="ARBA00022525"/>
    </source>
</evidence>
<keyword evidence="5 17" id="KW-0121">Carboxypeptidase</keyword>
<dbReference type="PRINTS" id="PR00765">
    <property type="entry name" value="CRBOXYPTASEA"/>
</dbReference>
<evidence type="ECO:0000256" key="2">
    <source>
        <dbReference type="ARBA" id="ARBA00004613"/>
    </source>
</evidence>
<dbReference type="InterPro" id="IPR036990">
    <property type="entry name" value="M14A-like_propep"/>
</dbReference>
<evidence type="ECO:0000256" key="15">
    <source>
        <dbReference type="SAM" id="SignalP"/>
    </source>
</evidence>
<evidence type="ECO:0000313" key="18">
    <source>
        <dbReference type="Proteomes" id="UP000288716"/>
    </source>
</evidence>
<evidence type="ECO:0000256" key="6">
    <source>
        <dbReference type="ARBA" id="ARBA00022670"/>
    </source>
</evidence>
<feature type="signal peptide" evidence="15">
    <location>
        <begin position="1"/>
        <end position="19"/>
    </location>
</feature>
<dbReference type="EMBL" id="NCKV01013452">
    <property type="protein sequence ID" value="RWS21151.1"/>
    <property type="molecule type" value="Genomic_DNA"/>
</dbReference>
<evidence type="ECO:0000256" key="5">
    <source>
        <dbReference type="ARBA" id="ARBA00022645"/>
    </source>
</evidence>
<keyword evidence="8 15" id="KW-0732">Signal</keyword>
<keyword evidence="11" id="KW-0482">Metalloprotease</keyword>
<feature type="active site" description="Proton donor/acceptor" evidence="14">
    <location>
        <position position="389"/>
    </location>
</feature>
<gene>
    <name evidence="17" type="ORF">B4U80_08684</name>
</gene>
<comment type="function">
    <text evidence="13">Involved in the digestion of the blood meal.</text>
</comment>
<evidence type="ECO:0000259" key="16">
    <source>
        <dbReference type="PROSITE" id="PS52035"/>
    </source>
</evidence>
<evidence type="ECO:0000256" key="13">
    <source>
        <dbReference type="ARBA" id="ARBA00057299"/>
    </source>
</evidence>
<evidence type="ECO:0000256" key="14">
    <source>
        <dbReference type="PROSITE-ProRule" id="PRU01379"/>
    </source>
</evidence>
<dbReference type="Gene3D" id="3.40.630.10">
    <property type="entry name" value="Zn peptidases"/>
    <property type="match status" value="1"/>
</dbReference>
<organism evidence="17 18">
    <name type="scientific">Leptotrombidium deliense</name>
    <dbReference type="NCBI Taxonomy" id="299467"/>
    <lineage>
        <taxon>Eukaryota</taxon>
        <taxon>Metazoa</taxon>
        <taxon>Ecdysozoa</taxon>
        <taxon>Arthropoda</taxon>
        <taxon>Chelicerata</taxon>
        <taxon>Arachnida</taxon>
        <taxon>Acari</taxon>
        <taxon>Acariformes</taxon>
        <taxon>Trombidiformes</taxon>
        <taxon>Prostigmata</taxon>
        <taxon>Anystina</taxon>
        <taxon>Parasitengona</taxon>
        <taxon>Trombiculoidea</taxon>
        <taxon>Trombiculidae</taxon>
        <taxon>Leptotrombidium</taxon>
    </lineage>
</organism>
<dbReference type="Proteomes" id="UP000288716">
    <property type="component" value="Unassembled WGS sequence"/>
</dbReference>